<dbReference type="PANTHER" id="PTHR34182:SF1">
    <property type="entry name" value="PROTEIN-EXPORT MEMBRANE PROTEIN SECG"/>
    <property type="match status" value="1"/>
</dbReference>
<keyword evidence="3" id="KW-0813">Transport</keyword>
<feature type="region of interest" description="Disordered" evidence="10">
    <location>
        <begin position="100"/>
        <end position="129"/>
    </location>
</feature>
<keyword evidence="9 11" id="KW-0472">Membrane</keyword>
<evidence type="ECO:0000256" key="1">
    <source>
        <dbReference type="ARBA" id="ARBA00004651"/>
    </source>
</evidence>
<organism evidence="12">
    <name type="scientific">mine drainage metagenome</name>
    <dbReference type="NCBI Taxonomy" id="410659"/>
    <lineage>
        <taxon>unclassified sequences</taxon>
        <taxon>metagenomes</taxon>
        <taxon>ecological metagenomes</taxon>
    </lineage>
</organism>
<protein>
    <submittedName>
        <fullName evidence="12">Protein-export membrane protein SecG</fullName>
    </submittedName>
</protein>
<proteinExistence type="inferred from homology"/>
<keyword evidence="5 11" id="KW-0812">Transmembrane</keyword>
<dbReference type="GO" id="GO:0009306">
    <property type="term" value="P:protein secretion"/>
    <property type="evidence" value="ECO:0007669"/>
    <property type="project" value="InterPro"/>
</dbReference>
<evidence type="ECO:0000256" key="10">
    <source>
        <dbReference type="SAM" id="MobiDB-lite"/>
    </source>
</evidence>
<accession>A0A1J5S598</accession>
<dbReference type="AlphaFoldDB" id="A0A1J5S598"/>
<dbReference type="GO" id="GO:0005886">
    <property type="term" value="C:plasma membrane"/>
    <property type="evidence" value="ECO:0007669"/>
    <property type="project" value="UniProtKB-SubCell"/>
</dbReference>
<dbReference type="PANTHER" id="PTHR34182">
    <property type="entry name" value="PROTEIN-EXPORT MEMBRANE PROTEIN SECG"/>
    <property type="match status" value="1"/>
</dbReference>
<evidence type="ECO:0000256" key="7">
    <source>
        <dbReference type="ARBA" id="ARBA00022989"/>
    </source>
</evidence>
<keyword evidence="8" id="KW-0811">Translocation</keyword>
<dbReference type="Pfam" id="PF03840">
    <property type="entry name" value="SecG"/>
    <property type="match status" value="1"/>
</dbReference>
<evidence type="ECO:0000256" key="11">
    <source>
        <dbReference type="SAM" id="Phobius"/>
    </source>
</evidence>
<evidence type="ECO:0000256" key="8">
    <source>
        <dbReference type="ARBA" id="ARBA00023010"/>
    </source>
</evidence>
<evidence type="ECO:0000313" key="12">
    <source>
        <dbReference type="EMBL" id="OIR03617.1"/>
    </source>
</evidence>
<gene>
    <name evidence="12" type="primary">secG_4</name>
    <name evidence="12" type="ORF">GALL_142390</name>
</gene>
<sequence>MSILISIFTFALIAISVLLVLVVLAQKTKDGGMGAALGGGMTESTFGADTGNVLTKTTIRLTIAFFVICLALYVGEIQVRKHAAMSGAGALPTLSVPAAPKTPAPASNSSPSLAVPTAPVKAPADAKKP</sequence>
<dbReference type="GO" id="GO:0015450">
    <property type="term" value="F:protein-transporting ATPase activity"/>
    <property type="evidence" value="ECO:0007669"/>
    <property type="project" value="InterPro"/>
</dbReference>
<evidence type="ECO:0000256" key="3">
    <source>
        <dbReference type="ARBA" id="ARBA00022448"/>
    </source>
</evidence>
<evidence type="ECO:0000256" key="2">
    <source>
        <dbReference type="ARBA" id="ARBA00008445"/>
    </source>
</evidence>
<dbReference type="EMBL" id="MLJW01000064">
    <property type="protein sequence ID" value="OIR03617.1"/>
    <property type="molecule type" value="Genomic_DNA"/>
</dbReference>
<feature type="transmembrane region" description="Helical" evidence="11">
    <location>
        <begin position="57"/>
        <end position="75"/>
    </location>
</feature>
<comment type="similarity">
    <text evidence="2">Belongs to the SecG family.</text>
</comment>
<comment type="subcellular location">
    <subcellularLocation>
        <location evidence="1">Cell membrane</location>
        <topology evidence="1">Multi-pass membrane protein</topology>
    </subcellularLocation>
</comment>
<evidence type="ECO:0000256" key="4">
    <source>
        <dbReference type="ARBA" id="ARBA00022475"/>
    </source>
</evidence>
<keyword evidence="4" id="KW-1003">Cell membrane</keyword>
<keyword evidence="7 11" id="KW-1133">Transmembrane helix</keyword>
<dbReference type="GO" id="GO:0065002">
    <property type="term" value="P:intracellular protein transmembrane transport"/>
    <property type="evidence" value="ECO:0007669"/>
    <property type="project" value="TreeGrafter"/>
</dbReference>
<name>A0A1J5S598_9ZZZZ</name>
<evidence type="ECO:0000256" key="9">
    <source>
        <dbReference type="ARBA" id="ARBA00023136"/>
    </source>
</evidence>
<dbReference type="PRINTS" id="PR01651">
    <property type="entry name" value="SECGEXPORT"/>
</dbReference>
<evidence type="ECO:0000256" key="5">
    <source>
        <dbReference type="ARBA" id="ARBA00022692"/>
    </source>
</evidence>
<dbReference type="GO" id="GO:0043952">
    <property type="term" value="P:protein transport by the Sec complex"/>
    <property type="evidence" value="ECO:0007669"/>
    <property type="project" value="TreeGrafter"/>
</dbReference>
<dbReference type="NCBIfam" id="TIGR00810">
    <property type="entry name" value="secG"/>
    <property type="match status" value="1"/>
</dbReference>
<keyword evidence="6" id="KW-0653">Protein transport</keyword>
<dbReference type="InterPro" id="IPR004692">
    <property type="entry name" value="SecG"/>
</dbReference>
<reference evidence="12" key="1">
    <citation type="submission" date="2016-10" db="EMBL/GenBank/DDBJ databases">
        <title>Sequence of Gallionella enrichment culture.</title>
        <authorList>
            <person name="Poehlein A."/>
            <person name="Muehling M."/>
            <person name="Daniel R."/>
        </authorList>
    </citation>
    <scope>NUCLEOTIDE SEQUENCE</scope>
</reference>
<evidence type="ECO:0000256" key="6">
    <source>
        <dbReference type="ARBA" id="ARBA00022927"/>
    </source>
</evidence>
<comment type="caution">
    <text evidence="12">The sequence shown here is derived from an EMBL/GenBank/DDBJ whole genome shotgun (WGS) entry which is preliminary data.</text>
</comment>
<feature type="compositionally biased region" description="Low complexity" evidence="10">
    <location>
        <begin position="100"/>
        <end position="123"/>
    </location>
</feature>